<evidence type="ECO:0000313" key="2">
    <source>
        <dbReference type="EMBL" id="KAK7354842.1"/>
    </source>
</evidence>
<keyword evidence="3" id="KW-1185">Reference proteome</keyword>
<dbReference type="AlphaFoldDB" id="A0AAN9R0L0"/>
<gene>
    <name evidence="2" type="ORF">VNO80_20373</name>
</gene>
<reference evidence="2 3" key="1">
    <citation type="submission" date="2024-01" db="EMBL/GenBank/DDBJ databases">
        <title>The genomes of 5 underutilized Papilionoideae crops provide insights into root nodulation and disease resistanc.</title>
        <authorList>
            <person name="Jiang F."/>
        </authorList>
    </citation>
    <scope>NUCLEOTIDE SEQUENCE [LARGE SCALE GENOMIC DNA]</scope>
    <source>
        <strain evidence="2">JINMINGXINNONG_FW02</strain>
        <tissue evidence="2">Leaves</tissue>
    </source>
</reference>
<comment type="caution">
    <text evidence="2">The sequence shown here is derived from an EMBL/GenBank/DDBJ whole genome shotgun (WGS) entry which is preliminary data.</text>
</comment>
<dbReference type="Proteomes" id="UP001374584">
    <property type="component" value="Unassembled WGS sequence"/>
</dbReference>
<evidence type="ECO:0000313" key="3">
    <source>
        <dbReference type="Proteomes" id="UP001374584"/>
    </source>
</evidence>
<feature type="transmembrane region" description="Helical" evidence="1">
    <location>
        <begin position="152"/>
        <end position="174"/>
    </location>
</feature>
<accession>A0AAN9R0L0</accession>
<proteinExistence type="predicted"/>
<keyword evidence="1" id="KW-0812">Transmembrane</keyword>
<sequence>MLITLLNSTIIRGLDMVWVVLKLLYELIGFSFVAVYFLVATRKTRTDLQNLIRFSQDVALLGYEHDNGDSNTSSVRSRRRDQWCKCDSDSDIGAINDRRLGMVAMAFLGAKLQTPRGRGCGAKVNTKKMKCSLRLSFSWDALYSSTLPATSIFISFSLITFFSALKFCSLLLTVEPTTYSQRFYLV</sequence>
<protein>
    <submittedName>
        <fullName evidence="2">Uncharacterized protein</fullName>
    </submittedName>
</protein>
<keyword evidence="1" id="KW-0472">Membrane</keyword>
<evidence type="ECO:0000256" key="1">
    <source>
        <dbReference type="SAM" id="Phobius"/>
    </source>
</evidence>
<dbReference type="EMBL" id="JAYMYR010000007">
    <property type="protein sequence ID" value="KAK7354842.1"/>
    <property type="molecule type" value="Genomic_DNA"/>
</dbReference>
<feature type="transmembrane region" description="Helical" evidence="1">
    <location>
        <begin position="16"/>
        <end position="39"/>
    </location>
</feature>
<name>A0AAN9R0L0_PHACN</name>
<organism evidence="2 3">
    <name type="scientific">Phaseolus coccineus</name>
    <name type="common">Scarlet runner bean</name>
    <name type="synonym">Phaseolus multiflorus</name>
    <dbReference type="NCBI Taxonomy" id="3886"/>
    <lineage>
        <taxon>Eukaryota</taxon>
        <taxon>Viridiplantae</taxon>
        <taxon>Streptophyta</taxon>
        <taxon>Embryophyta</taxon>
        <taxon>Tracheophyta</taxon>
        <taxon>Spermatophyta</taxon>
        <taxon>Magnoliopsida</taxon>
        <taxon>eudicotyledons</taxon>
        <taxon>Gunneridae</taxon>
        <taxon>Pentapetalae</taxon>
        <taxon>rosids</taxon>
        <taxon>fabids</taxon>
        <taxon>Fabales</taxon>
        <taxon>Fabaceae</taxon>
        <taxon>Papilionoideae</taxon>
        <taxon>50 kb inversion clade</taxon>
        <taxon>NPAAA clade</taxon>
        <taxon>indigoferoid/millettioid clade</taxon>
        <taxon>Phaseoleae</taxon>
        <taxon>Phaseolus</taxon>
    </lineage>
</organism>
<keyword evidence="1" id="KW-1133">Transmembrane helix</keyword>